<evidence type="ECO:0000313" key="18">
    <source>
        <dbReference type="Proteomes" id="UP000193391"/>
    </source>
</evidence>
<dbReference type="Pfam" id="PF13624">
    <property type="entry name" value="SurA_N_3"/>
    <property type="match status" value="1"/>
</dbReference>
<accession>A0A1Y2KZP1</accession>
<dbReference type="PANTHER" id="PTHR47529:SF1">
    <property type="entry name" value="PERIPLASMIC CHAPERONE PPID"/>
    <property type="match status" value="1"/>
</dbReference>
<dbReference type="PANTHER" id="PTHR47529">
    <property type="entry name" value="PEPTIDYL-PROLYL CIS-TRANS ISOMERASE D"/>
    <property type="match status" value="1"/>
</dbReference>
<dbReference type="InterPro" id="IPR052029">
    <property type="entry name" value="PpiD_chaperone"/>
</dbReference>
<dbReference type="Gene3D" id="1.10.4030.10">
    <property type="entry name" value="Porin chaperone SurA, peptide-binding domain"/>
    <property type="match status" value="1"/>
</dbReference>
<proteinExistence type="inferred from homology"/>
<keyword evidence="18" id="KW-1185">Reference proteome</keyword>
<keyword evidence="5 15" id="KW-0812">Transmembrane</keyword>
<evidence type="ECO:0000256" key="7">
    <source>
        <dbReference type="ARBA" id="ARBA00023136"/>
    </source>
</evidence>
<evidence type="ECO:0000256" key="9">
    <source>
        <dbReference type="ARBA" id="ARBA00030642"/>
    </source>
</evidence>
<comment type="similarity">
    <text evidence="11">Belongs to the PpiD chaperone family.</text>
</comment>
<keyword evidence="6 15" id="KW-1133">Transmembrane helix</keyword>
<dbReference type="OrthoDB" id="9768393at2"/>
<dbReference type="Pfam" id="PF13145">
    <property type="entry name" value="Rotamase_2"/>
    <property type="match status" value="2"/>
</dbReference>
<keyword evidence="8" id="KW-0143">Chaperone</keyword>
<evidence type="ECO:0000256" key="15">
    <source>
        <dbReference type="SAM" id="Phobius"/>
    </source>
</evidence>
<evidence type="ECO:0000256" key="1">
    <source>
        <dbReference type="ARBA" id="ARBA00004382"/>
    </source>
</evidence>
<evidence type="ECO:0000256" key="5">
    <source>
        <dbReference type="ARBA" id="ARBA00022692"/>
    </source>
</evidence>
<dbReference type="InterPro" id="IPR000297">
    <property type="entry name" value="PPIase_PpiC"/>
</dbReference>
<dbReference type="PROSITE" id="PS50198">
    <property type="entry name" value="PPIC_PPIASE_2"/>
    <property type="match status" value="1"/>
</dbReference>
<dbReference type="InterPro" id="IPR046357">
    <property type="entry name" value="PPIase_dom_sf"/>
</dbReference>
<feature type="domain" description="PpiC" evidence="16">
    <location>
        <begin position="268"/>
        <end position="357"/>
    </location>
</feature>
<keyword evidence="7 15" id="KW-0472">Membrane</keyword>
<dbReference type="RefSeq" id="WP_085583259.1">
    <property type="nucleotide sequence ID" value="NZ_JFKA01000005.1"/>
</dbReference>
<evidence type="ECO:0000256" key="14">
    <source>
        <dbReference type="PROSITE-ProRule" id="PRU00278"/>
    </source>
</evidence>
<keyword evidence="14" id="KW-0697">Rotamase</keyword>
<sequence length="631" mass="68913">MLSGIRTFSKSIFAKILFGIIAISFVAWGLKASMLSLGNSREVAEVGSQSISPAELDRAFKRNIDKMRRVFGPSFDQQQAIQMGLLNNTVQGLISQKLLEENASDMGIGISDEKVRDNIFNNKSFKDETTGQFDRQKFLQILYQNGYSEPEFIEGMRSDLMSQQVVGSLGAASTPPSPLVKAIAAYRNEDRSGRFITLGDDDIAPIETPSDDVLKKFHDDHGAQFTAPETRNATLALLTVDHLAQTMDVTDDEVLDAYNQRIGEFQTPEKRAVEQILFAPNAKESAAEAYKALQGGEDFMKVATEQANMKESVVKLGEFTKDTMLPDLRDTVFNLPEGGYSEPVETALGWHIMRVTAVTPAHEQSLDEVREQVENGVKRQKAEDQIFDVAAQLDDELGAGTSLKDAAAKVNAQLFTLTDIKKGQDLEQGIADSKEINSKIYELNEGDESFLEETQSGNRYVVSVTKVTPSAVQPFEDVRDAVETAWKADEKQRLLGEKADALATRINDQGAKIDAIAAELDNSIDDTGMTKRDGRGLSADANPAIAGALFDLAKGKAKSVIGENGVSVVVLDDIKAASDTTGKDDPIVSELQDSLDQDIVSQYLDYLRDDISISLNNDVVNGLYAQNAPAN</sequence>
<evidence type="ECO:0000256" key="8">
    <source>
        <dbReference type="ARBA" id="ARBA00023186"/>
    </source>
</evidence>
<evidence type="ECO:0000313" key="17">
    <source>
        <dbReference type="EMBL" id="OSQ37925.1"/>
    </source>
</evidence>
<keyword evidence="3" id="KW-1003">Cell membrane</keyword>
<dbReference type="AlphaFoldDB" id="A0A1Y2KZP1"/>
<dbReference type="EMBL" id="JFKA01000005">
    <property type="protein sequence ID" value="OSQ37925.1"/>
    <property type="molecule type" value="Genomic_DNA"/>
</dbReference>
<evidence type="ECO:0000256" key="2">
    <source>
        <dbReference type="ARBA" id="ARBA00018370"/>
    </source>
</evidence>
<organism evidence="17 18">
    <name type="scientific">Thalassospira mesophila</name>
    <dbReference type="NCBI Taxonomy" id="1293891"/>
    <lineage>
        <taxon>Bacteria</taxon>
        <taxon>Pseudomonadati</taxon>
        <taxon>Pseudomonadota</taxon>
        <taxon>Alphaproteobacteria</taxon>
        <taxon>Rhodospirillales</taxon>
        <taxon>Thalassospiraceae</taxon>
        <taxon>Thalassospira</taxon>
    </lineage>
</organism>
<dbReference type="SUPFAM" id="SSF54534">
    <property type="entry name" value="FKBP-like"/>
    <property type="match status" value="1"/>
</dbReference>
<dbReference type="Gene3D" id="3.10.50.40">
    <property type="match status" value="1"/>
</dbReference>
<dbReference type="GO" id="GO:0003755">
    <property type="term" value="F:peptidyl-prolyl cis-trans isomerase activity"/>
    <property type="evidence" value="ECO:0007669"/>
    <property type="project" value="UniProtKB-KW"/>
</dbReference>
<keyword evidence="14 17" id="KW-0413">Isomerase</keyword>
<evidence type="ECO:0000256" key="11">
    <source>
        <dbReference type="ARBA" id="ARBA00038408"/>
    </source>
</evidence>
<dbReference type="InterPro" id="IPR027304">
    <property type="entry name" value="Trigger_fact/SurA_dom_sf"/>
</dbReference>
<name>A0A1Y2KZP1_9PROT</name>
<evidence type="ECO:0000256" key="4">
    <source>
        <dbReference type="ARBA" id="ARBA00022519"/>
    </source>
</evidence>
<reference evidence="17 18" key="1">
    <citation type="submission" date="2014-03" db="EMBL/GenBank/DDBJ databases">
        <title>The draft genome sequence of Thalassospira mesophila JCM 18969.</title>
        <authorList>
            <person name="Lai Q."/>
            <person name="Shao Z."/>
        </authorList>
    </citation>
    <scope>NUCLEOTIDE SEQUENCE [LARGE SCALE GENOMIC DNA]</scope>
    <source>
        <strain evidence="17 18">JCM 18969</strain>
    </source>
</reference>
<keyword evidence="4" id="KW-0997">Cell inner membrane</keyword>
<evidence type="ECO:0000256" key="12">
    <source>
        <dbReference type="ARBA" id="ARBA00040743"/>
    </source>
</evidence>
<evidence type="ECO:0000256" key="13">
    <source>
        <dbReference type="ARBA" id="ARBA00042775"/>
    </source>
</evidence>
<evidence type="ECO:0000259" key="16">
    <source>
        <dbReference type="PROSITE" id="PS50198"/>
    </source>
</evidence>
<dbReference type="SUPFAM" id="SSF109998">
    <property type="entry name" value="Triger factor/SurA peptide-binding domain-like"/>
    <property type="match status" value="1"/>
</dbReference>
<evidence type="ECO:0000256" key="3">
    <source>
        <dbReference type="ARBA" id="ARBA00022475"/>
    </source>
</evidence>
<gene>
    <name evidence="17" type="ORF">TMES_13155</name>
</gene>
<protein>
    <recommendedName>
        <fullName evidence="2">Parvulin-like PPIase</fullName>
    </recommendedName>
    <alternativeName>
        <fullName evidence="9">Peptidyl-prolyl cis-trans isomerase plp</fullName>
    </alternativeName>
    <alternativeName>
        <fullName evidence="12">Periplasmic chaperone PpiD</fullName>
    </alternativeName>
    <alternativeName>
        <fullName evidence="13">Periplasmic folding chaperone</fullName>
    </alternativeName>
    <alternativeName>
        <fullName evidence="10">Rotamase plp</fullName>
    </alternativeName>
</protein>
<evidence type="ECO:0000256" key="10">
    <source>
        <dbReference type="ARBA" id="ARBA00031484"/>
    </source>
</evidence>
<evidence type="ECO:0000256" key="6">
    <source>
        <dbReference type="ARBA" id="ARBA00022989"/>
    </source>
</evidence>
<dbReference type="Proteomes" id="UP000193391">
    <property type="component" value="Unassembled WGS sequence"/>
</dbReference>
<comment type="subcellular location">
    <subcellularLocation>
        <location evidence="1">Cell inner membrane</location>
        <topology evidence="1">Single-pass type II membrane protein</topology>
        <orientation evidence="1">Periplasmic side</orientation>
    </subcellularLocation>
</comment>
<dbReference type="STRING" id="1293891.TMES_13155"/>
<feature type="transmembrane region" description="Helical" evidence="15">
    <location>
        <begin position="12"/>
        <end position="30"/>
    </location>
</feature>
<dbReference type="GO" id="GO:0005886">
    <property type="term" value="C:plasma membrane"/>
    <property type="evidence" value="ECO:0007669"/>
    <property type="project" value="UniProtKB-SubCell"/>
</dbReference>
<comment type="caution">
    <text evidence="17">The sequence shown here is derived from an EMBL/GenBank/DDBJ whole genome shotgun (WGS) entry which is preliminary data.</text>
</comment>